<protein>
    <submittedName>
        <fullName evidence="2">Uncharacterized protein</fullName>
    </submittedName>
</protein>
<proteinExistence type="predicted"/>
<feature type="region of interest" description="Disordered" evidence="1">
    <location>
        <begin position="103"/>
        <end position="125"/>
    </location>
</feature>
<gene>
    <name evidence="2" type="ORF">DVS81_02645</name>
</gene>
<organism evidence="2 3">
    <name type="scientific">Candidatus Accumulibacter meliphilus</name>
    <dbReference type="NCBI Taxonomy" id="2211374"/>
    <lineage>
        <taxon>Bacteria</taxon>
        <taxon>Pseudomonadati</taxon>
        <taxon>Pseudomonadota</taxon>
        <taxon>Betaproteobacteria</taxon>
        <taxon>Candidatus Accumulibacter</taxon>
    </lineage>
</organism>
<reference evidence="2 3" key="1">
    <citation type="submission" date="2018-05" db="EMBL/GenBank/DDBJ databases">
        <title>Integrated omic analyses show evidence that a Ca. Accumulibacter phosphatis strain performs denitrification under micro-aerobic conditions.</title>
        <authorList>
            <person name="Camejo P.Y."/>
            <person name="Katherine M.D."/>
            <person name="Daniel N.R."/>
        </authorList>
    </citation>
    <scope>NUCLEOTIDE SEQUENCE [LARGE SCALE GENOMIC DNA]</scope>
    <source>
        <strain evidence="2">UW-LDO-IC</strain>
    </source>
</reference>
<evidence type="ECO:0000313" key="2">
    <source>
        <dbReference type="EMBL" id="RDE52147.1"/>
    </source>
</evidence>
<evidence type="ECO:0000313" key="3">
    <source>
        <dbReference type="Proteomes" id="UP000253831"/>
    </source>
</evidence>
<dbReference type="Proteomes" id="UP000253831">
    <property type="component" value="Unassembled WGS sequence"/>
</dbReference>
<dbReference type="AlphaFoldDB" id="A0A369XVE8"/>
<feature type="compositionally biased region" description="Basic and acidic residues" evidence="1">
    <location>
        <begin position="1142"/>
        <end position="1180"/>
    </location>
</feature>
<accession>A0A369XVE8</accession>
<feature type="compositionally biased region" description="Low complexity" evidence="1">
    <location>
        <begin position="1208"/>
        <end position="1225"/>
    </location>
</feature>
<feature type="region of interest" description="Disordered" evidence="1">
    <location>
        <begin position="197"/>
        <end position="228"/>
    </location>
</feature>
<dbReference type="EMBL" id="QPGA01000002">
    <property type="protein sequence ID" value="RDE52147.1"/>
    <property type="molecule type" value="Genomic_DNA"/>
</dbReference>
<sequence>MADIKRLHYFNHQFLVEADFSDEQQYHLAMRRRHNASLHGYGVADGLAVTRSGDREITVQPGMAIDRAGRELILLDSRIISLNDAAAFPPGATVHITIAYHEEESDPSTATGVTGNTRTSEKPEVRAVTAAPPGDGSLILLGQFALSAAGNVPGNVGDIFVDGRQTAGAALAPASVATDKVVDGAVDENKLSAGARGKLVTNGNSHDHSGGDGAQIRHSSLSLDGGSNPHATTAADVGALSNSGGVLNGNLQVNGSLGVGVAPLSWAKLYLMANDGVAGTAFANLSASSSDGSGTVTGLDVNAYGTGPGLKRGITVSVSGLGPTSASYFSAAAPTASTDYTRAIHGLVTQEGTGVARCLEVTATGSGSGAKEGLACVVSGAGYKQAGQFWAQSAVGSADSTNGVSIQATNEGTGNTCGLRLTTEGSGTGFKEGLVSSVLGAGAKRAAHFNAENPASSDEKAEGVLITASSQGAGDALGLVVETSGSGVGRKEGIRSSVSGAGEKSAGAFHANSDVGSADRTNALYALANSEGSGDVTGSWVQVGGSGAGRKDGLVSVAFGSGAKRAGQFGAFGVAGSEDSTNGVNIASSSEGSGEVFGLSVDATGTGTGAKYGIFADAQGAGRKTAGVFRARGDSDFTDGTYGVWSEVVNDGNGEAIAITASAGGAGTEQKCAVSAHVYGAGPKLAGVFRADCSEGSTDKALGLEVLAQSKGSGSVSGIRAYATGEGSGFKETLRCTATGAAGQKRAAYFAADNPAESTDTTEGIYVDASGNGTGKVLGFSLTTFGSGPGQKEGIVCTVQGSGHKYGGQFRAYSDGDTGDRAEGLRAVARSEGTGDALGLRVDTSGSGPALKQGILARIAGGGTGNVYGLSISAAGDGTGLKTGMICDVSGAAGRIQGGHFSATSSASSADEVRGVGGYAISAGSGDTHGVVAHASGSGAGPKYALYSYVSGNGALWAGYFDGNVHVTGTLSKASGTFLIDHPLDPENKTLRHSLVESPEDLCLYRGKVQLDASGEALVKMPAYFAALTREDDATVSLTAIGSKPFLAAYEWNGAFTAFTVYGEPGREVSYLVLADRDDPVIHQLRRPVEEKKGAGYFEKGQLLNPEAYGKAPRAAFAATGAEAASAPPPEMGEPAAASFAAHEEEHQRIQESWAKAREEQRQQMESFSREQEEHRKQLEESLPVSPQPRPSQVAEALPVAGVSESVALPPASPAAAPTRASAPARAEKTGADRKKR</sequence>
<comment type="caution">
    <text evidence="2">The sequence shown here is derived from an EMBL/GenBank/DDBJ whole genome shotgun (WGS) entry which is preliminary data.</text>
</comment>
<evidence type="ECO:0000256" key="1">
    <source>
        <dbReference type="SAM" id="MobiDB-lite"/>
    </source>
</evidence>
<feature type="compositionally biased region" description="Polar residues" evidence="1">
    <location>
        <begin position="107"/>
        <end position="118"/>
    </location>
</feature>
<name>A0A369XVE8_9PROT</name>
<feature type="region of interest" description="Disordered" evidence="1">
    <location>
        <begin position="1120"/>
        <end position="1237"/>
    </location>
</feature>
<feature type="compositionally biased region" description="Basic and acidic residues" evidence="1">
    <location>
        <begin position="1226"/>
        <end position="1237"/>
    </location>
</feature>